<dbReference type="PROSITE" id="PS51257">
    <property type="entry name" value="PROKAR_LIPOPROTEIN"/>
    <property type="match status" value="1"/>
</dbReference>
<dbReference type="EMBL" id="FQ032802">
    <property type="protein sequence ID" value="CBL80528.1"/>
    <property type="molecule type" value="Genomic_DNA"/>
</dbReference>
<reference evidence="1" key="2">
    <citation type="journal article" date="2012" name="Environ. Microbiol.">
        <title>Genomic content of uncultured Bacteroidetes from contrasting oceanic provinces in the North Atlantic Ocean.</title>
        <authorList>
            <person name="Gomez-Pereira P.R."/>
            <person name="Schuler M."/>
            <person name="Fuchs B.M."/>
            <person name="Bennke C."/>
            <person name="Teeling H."/>
            <person name="Waldmann J."/>
            <person name="Richter M."/>
            <person name="Barbe V."/>
            <person name="Bataille E."/>
            <person name="Glockner F.O."/>
            <person name="Amann R."/>
        </authorList>
    </citation>
    <scope>NUCLEOTIDE SEQUENCE</scope>
</reference>
<proteinExistence type="predicted"/>
<dbReference type="AlphaFoldDB" id="F4MLH1"/>
<reference evidence="1" key="1">
    <citation type="submission" date="2010-04" db="EMBL/GenBank/DDBJ databases">
        <authorList>
            <person name="Genoscope - CEA"/>
        </authorList>
    </citation>
    <scope>NUCLEOTIDE SEQUENCE</scope>
</reference>
<evidence type="ECO:0000313" key="1">
    <source>
        <dbReference type="EMBL" id="CBL80528.1"/>
    </source>
</evidence>
<sequence length="164" mass="18313">MKKLPLLFTFCAFVLLSSCTGPVGPPGYSGLGQVFEATANFNPGNSYSRLVTFPSDIVVYESDVVLVYLLEDVVDGNIDVWSQLPQTYFLNQGTLLYTFDHTYIDVNIFLDANFNLNTLGVEYTDNQIFRIAILPAEYANSNLSMNELMNKIQLEASDIQLLSN</sequence>
<accession>F4MLH1</accession>
<gene>
    <name evidence="1" type="ORF">S3_861_0006</name>
</gene>
<evidence type="ECO:0008006" key="2">
    <source>
        <dbReference type="Google" id="ProtNLM"/>
    </source>
</evidence>
<name>F4MLH1_9BACT</name>
<protein>
    <recommendedName>
        <fullName evidence="2">Dihydrolipoamide dehydrogenase</fullName>
    </recommendedName>
</protein>
<organism evidence="1">
    <name type="scientific">uncultured Flavobacteriia bacterium</name>
    <dbReference type="NCBI Taxonomy" id="212695"/>
    <lineage>
        <taxon>Bacteria</taxon>
        <taxon>Pseudomonadati</taxon>
        <taxon>Bacteroidota</taxon>
        <taxon>Flavobacteriia</taxon>
        <taxon>environmental samples</taxon>
    </lineage>
</organism>